<comment type="caution">
    <text evidence="2">The sequence shown here is derived from an EMBL/GenBank/DDBJ whole genome shotgun (WGS) entry which is preliminary data.</text>
</comment>
<sequence length="160" mass="16689">MVDNPLELMLKSQQLAVKLATDTLRTVRDTAVTGVTQPEELVRQVGDLAAAVASMGAAITGLAGATAQPLQDFIVRQRELADTVAMLAEAQADLAQVVAKLAERHADAVTALEKVTAPVFAIVGAEPTAARTRAGRARQAAADPTKTSKPIAKKTAKPKK</sequence>
<evidence type="ECO:0000313" key="3">
    <source>
        <dbReference type="Proteomes" id="UP001501821"/>
    </source>
</evidence>
<dbReference type="Proteomes" id="UP001501821">
    <property type="component" value="Unassembled WGS sequence"/>
</dbReference>
<organism evidence="2 3">
    <name type="scientific">Nocardioides panacisoli</name>
    <dbReference type="NCBI Taxonomy" id="627624"/>
    <lineage>
        <taxon>Bacteria</taxon>
        <taxon>Bacillati</taxon>
        <taxon>Actinomycetota</taxon>
        <taxon>Actinomycetes</taxon>
        <taxon>Propionibacteriales</taxon>
        <taxon>Nocardioidaceae</taxon>
        <taxon>Nocardioides</taxon>
    </lineage>
</organism>
<keyword evidence="3" id="KW-1185">Reference proteome</keyword>
<accession>A0ABP7HZK0</accession>
<feature type="compositionally biased region" description="Basic residues" evidence="1">
    <location>
        <begin position="151"/>
        <end position="160"/>
    </location>
</feature>
<gene>
    <name evidence="2" type="ORF">GCM10022242_06980</name>
</gene>
<proteinExistence type="predicted"/>
<reference evidence="3" key="1">
    <citation type="journal article" date="2019" name="Int. J. Syst. Evol. Microbiol.">
        <title>The Global Catalogue of Microorganisms (GCM) 10K type strain sequencing project: providing services to taxonomists for standard genome sequencing and annotation.</title>
        <authorList>
            <consortium name="The Broad Institute Genomics Platform"/>
            <consortium name="The Broad Institute Genome Sequencing Center for Infectious Disease"/>
            <person name="Wu L."/>
            <person name="Ma J."/>
        </authorList>
    </citation>
    <scope>NUCLEOTIDE SEQUENCE [LARGE SCALE GENOMIC DNA]</scope>
    <source>
        <strain evidence="3">JCM 16953</strain>
    </source>
</reference>
<feature type="compositionally biased region" description="Low complexity" evidence="1">
    <location>
        <begin position="131"/>
        <end position="150"/>
    </location>
</feature>
<protein>
    <submittedName>
        <fullName evidence="2">Uncharacterized protein</fullName>
    </submittedName>
</protein>
<dbReference type="EMBL" id="BAABAH010000002">
    <property type="protein sequence ID" value="GAA3806569.1"/>
    <property type="molecule type" value="Genomic_DNA"/>
</dbReference>
<evidence type="ECO:0000313" key="2">
    <source>
        <dbReference type="EMBL" id="GAA3806569.1"/>
    </source>
</evidence>
<dbReference type="RefSeq" id="WP_344772410.1">
    <property type="nucleotide sequence ID" value="NZ_BAABAH010000002.1"/>
</dbReference>
<name>A0ABP7HZK0_9ACTN</name>
<feature type="region of interest" description="Disordered" evidence="1">
    <location>
        <begin position="131"/>
        <end position="160"/>
    </location>
</feature>
<evidence type="ECO:0000256" key="1">
    <source>
        <dbReference type="SAM" id="MobiDB-lite"/>
    </source>
</evidence>